<evidence type="ECO:0000259" key="5">
    <source>
        <dbReference type="PROSITE" id="PS50071"/>
    </source>
</evidence>
<sequence length="104" mass="11744">MVAVGHKSPTRSEPQRVQANENGALFDKKPKRIHKTPNQLVALENLYNEHKYPSEAIKLEVAESIGLSEKQVIWAEFVRVFALSGGIPDGYNQGEITNHHKRQQ</sequence>
<dbReference type="SUPFAM" id="SSF46689">
    <property type="entry name" value="Homeodomain-like"/>
    <property type="match status" value="1"/>
</dbReference>
<dbReference type="InterPro" id="IPR009057">
    <property type="entry name" value="Homeodomain-like_sf"/>
</dbReference>
<dbReference type="GO" id="GO:0003677">
    <property type="term" value="F:DNA binding"/>
    <property type="evidence" value="ECO:0007669"/>
    <property type="project" value="UniProtKB-UniRule"/>
</dbReference>
<feature type="compositionally biased region" description="Polar residues" evidence="4">
    <location>
        <begin position="11"/>
        <end position="21"/>
    </location>
</feature>
<dbReference type="GO" id="GO:0005634">
    <property type="term" value="C:nucleus"/>
    <property type="evidence" value="ECO:0007669"/>
    <property type="project" value="UniProtKB-SubCell"/>
</dbReference>
<comment type="subcellular location">
    <subcellularLocation>
        <location evidence="1 2 3">Nucleus</location>
    </subcellularLocation>
</comment>
<evidence type="ECO:0000313" key="6">
    <source>
        <dbReference type="EMBL" id="GEU32535.1"/>
    </source>
</evidence>
<feature type="domain" description="Homeobox" evidence="5">
    <location>
        <begin position="26"/>
        <end position="72"/>
    </location>
</feature>
<dbReference type="CDD" id="cd00086">
    <property type="entry name" value="homeodomain"/>
    <property type="match status" value="1"/>
</dbReference>
<dbReference type="PANTHER" id="PTHR47713">
    <property type="entry name" value="HOMEODOMAIN-LIKE SUPERFAMILY PROTEIN"/>
    <property type="match status" value="1"/>
</dbReference>
<reference evidence="6" key="1">
    <citation type="journal article" date="2019" name="Sci. Rep.">
        <title>Draft genome of Tanacetum cinerariifolium, the natural source of mosquito coil.</title>
        <authorList>
            <person name="Yamashiro T."/>
            <person name="Shiraishi A."/>
            <person name="Satake H."/>
            <person name="Nakayama K."/>
        </authorList>
    </citation>
    <scope>NUCLEOTIDE SEQUENCE</scope>
</reference>
<evidence type="ECO:0000256" key="2">
    <source>
        <dbReference type="PROSITE-ProRule" id="PRU00108"/>
    </source>
</evidence>
<dbReference type="InterPro" id="IPR001356">
    <property type="entry name" value="HD"/>
</dbReference>
<evidence type="ECO:0000256" key="3">
    <source>
        <dbReference type="RuleBase" id="RU000682"/>
    </source>
</evidence>
<name>A0A6L2J941_TANCI</name>
<keyword evidence="2 3" id="KW-0238">DNA-binding</keyword>
<dbReference type="AlphaFoldDB" id="A0A6L2J941"/>
<accession>A0A6L2J941</accession>
<keyword evidence="2 3" id="KW-0539">Nucleus</keyword>
<dbReference type="SMART" id="SM00389">
    <property type="entry name" value="HOX"/>
    <property type="match status" value="1"/>
</dbReference>
<keyword evidence="2 3" id="KW-0371">Homeobox</keyword>
<dbReference type="Pfam" id="PF00046">
    <property type="entry name" value="Homeodomain"/>
    <property type="match status" value="1"/>
</dbReference>
<feature type="DNA-binding region" description="Homeobox" evidence="2">
    <location>
        <begin position="28"/>
        <end position="73"/>
    </location>
</feature>
<proteinExistence type="predicted"/>
<dbReference type="Gene3D" id="1.10.10.60">
    <property type="entry name" value="Homeodomain-like"/>
    <property type="match status" value="1"/>
</dbReference>
<dbReference type="PANTHER" id="PTHR47713:SF2">
    <property type="entry name" value="HOMEODOMAIN-LIKE SUPERFAMILY PROTEIN"/>
    <property type="match status" value="1"/>
</dbReference>
<protein>
    <submittedName>
        <fullName evidence="6">Homeodomain-containing protein</fullName>
    </submittedName>
</protein>
<feature type="region of interest" description="Disordered" evidence="4">
    <location>
        <begin position="1"/>
        <end position="31"/>
    </location>
</feature>
<evidence type="ECO:0000256" key="1">
    <source>
        <dbReference type="ARBA" id="ARBA00004123"/>
    </source>
</evidence>
<gene>
    <name evidence="6" type="ORF">Tci_004513</name>
</gene>
<evidence type="ECO:0000256" key="4">
    <source>
        <dbReference type="SAM" id="MobiDB-lite"/>
    </source>
</evidence>
<dbReference type="PROSITE" id="PS50071">
    <property type="entry name" value="HOMEOBOX_2"/>
    <property type="match status" value="1"/>
</dbReference>
<comment type="caution">
    <text evidence="6">The sequence shown here is derived from an EMBL/GenBank/DDBJ whole genome shotgun (WGS) entry which is preliminary data.</text>
</comment>
<dbReference type="EMBL" id="BKCJ010000365">
    <property type="protein sequence ID" value="GEU32535.1"/>
    <property type="molecule type" value="Genomic_DNA"/>
</dbReference>
<organism evidence="6">
    <name type="scientific">Tanacetum cinerariifolium</name>
    <name type="common">Dalmatian daisy</name>
    <name type="synonym">Chrysanthemum cinerariifolium</name>
    <dbReference type="NCBI Taxonomy" id="118510"/>
    <lineage>
        <taxon>Eukaryota</taxon>
        <taxon>Viridiplantae</taxon>
        <taxon>Streptophyta</taxon>
        <taxon>Embryophyta</taxon>
        <taxon>Tracheophyta</taxon>
        <taxon>Spermatophyta</taxon>
        <taxon>Magnoliopsida</taxon>
        <taxon>eudicotyledons</taxon>
        <taxon>Gunneridae</taxon>
        <taxon>Pentapetalae</taxon>
        <taxon>asterids</taxon>
        <taxon>campanulids</taxon>
        <taxon>Asterales</taxon>
        <taxon>Asteraceae</taxon>
        <taxon>Asteroideae</taxon>
        <taxon>Anthemideae</taxon>
        <taxon>Anthemidinae</taxon>
        <taxon>Tanacetum</taxon>
    </lineage>
</organism>